<dbReference type="GeneID" id="94350065"/>
<organism evidence="3 4">
    <name type="scientific">Bremia lactucae</name>
    <name type="common">Lettuce downy mildew</name>
    <dbReference type="NCBI Taxonomy" id="4779"/>
    <lineage>
        <taxon>Eukaryota</taxon>
        <taxon>Sar</taxon>
        <taxon>Stramenopiles</taxon>
        <taxon>Oomycota</taxon>
        <taxon>Peronosporomycetes</taxon>
        <taxon>Peronosporales</taxon>
        <taxon>Peronosporaceae</taxon>
        <taxon>Bremia</taxon>
    </lineage>
</organism>
<dbReference type="KEGG" id="blac:94350065"/>
<feature type="compositionally biased region" description="Polar residues" evidence="1">
    <location>
        <begin position="133"/>
        <end position="146"/>
    </location>
</feature>
<evidence type="ECO:0000256" key="1">
    <source>
        <dbReference type="SAM" id="MobiDB-lite"/>
    </source>
</evidence>
<evidence type="ECO:0000313" key="4">
    <source>
        <dbReference type="Proteomes" id="UP000294530"/>
    </source>
</evidence>
<reference evidence="3 4" key="1">
    <citation type="journal article" date="2021" name="Genome Biol.">
        <title>AFLAP: assembly-free linkage analysis pipeline using k-mers from genome sequencing data.</title>
        <authorList>
            <person name="Fletcher K."/>
            <person name="Zhang L."/>
            <person name="Gil J."/>
            <person name="Han R."/>
            <person name="Cavanaugh K."/>
            <person name="Michelmore R."/>
        </authorList>
    </citation>
    <scope>NUCLEOTIDE SEQUENCE [LARGE SCALE GENOMIC DNA]</scope>
    <source>
        <strain evidence="3 4">SF5</strain>
    </source>
</reference>
<dbReference type="AlphaFoldDB" id="A0A976FR06"/>
<evidence type="ECO:0000313" key="3">
    <source>
        <dbReference type="EMBL" id="TDH71170.1"/>
    </source>
</evidence>
<feature type="chain" id="PRO_5037515340" evidence="2">
    <location>
        <begin position="25"/>
        <end position="146"/>
    </location>
</feature>
<keyword evidence="4" id="KW-1185">Reference proteome</keyword>
<name>A0A976FR06_BRELC</name>
<accession>A0A976FR06</accession>
<feature type="signal peptide" evidence="2">
    <location>
        <begin position="1"/>
        <end position="24"/>
    </location>
</feature>
<protein>
    <submittedName>
        <fullName evidence="3">Uncharacterized protein</fullName>
    </submittedName>
</protein>
<feature type="region of interest" description="Disordered" evidence="1">
    <location>
        <begin position="119"/>
        <end position="146"/>
    </location>
</feature>
<dbReference type="Proteomes" id="UP000294530">
    <property type="component" value="Unassembled WGS sequence"/>
</dbReference>
<dbReference type="RefSeq" id="XP_067820669.1">
    <property type="nucleotide sequence ID" value="XM_067964394.1"/>
</dbReference>
<dbReference type="EMBL" id="SHOA02000004">
    <property type="protein sequence ID" value="TDH71170.1"/>
    <property type="molecule type" value="Genomic_DNA"/>
</dbReference>
<proteinExistence type="predicted"/>
<evidence type="ECO:0000256" key="2">
    <source>
        <dbReference type="SAM" id="SignalP"/>
    </source>
</evidence>
<sequence length="146" mass="16263">MFQRFSLRLAGVFLLIGCGSTLEAIDTNSDTFGTRHSTDMNQPSAAISSNTRSLRLLKANAMGLNGLEGISHSILPNKNFFQNFNLEKLGLQRSALIKRNAVDNALKYRGGRIRPGLEKNGFPNSVRTKRYSENNGYRNSVRTRVN</sequence>
<comment type="caution">
    <text evidence="3">The sequence shown here is derived from an EMBL/GenBank/DDBJ whole genome shotgun (WGS) entry which is preliminary data.</text>
</comment>
<gene>
    <name evidence="3" type="ORF">CCR75_006324</name>
</gene>
<keyword evidence="2" id="KW-0732">Signal</keyword>